<reference evidence="10 11" key="1">
    <citation type="journal article" date="2013" name="Front. Plant Sci.">
        <title>The Reference Genome of the Halophytic Plant Eutrema salsugineum.</title>
        <authorList>
            <person name="Yang R."/>
            <person name="Jarvis D.E."/>
            <person name="Chen H."/>
            <person name="Beilstein M.A."/>
            <person name="Grimwood J."/>
            <person name="Jenkins J."/>
            <person name="Shu S."/>
            <person name="Prochnik S."/>
            <person name="Xin M."/>
            <person name="Ma C."/>
            <person name="Schmutz J."/>
            <person name="Wing R.A."/>
            <person name="Mitchell-Olds T."/>
            <person name="Schumaker K.S."/>
            <person name="Wang X."/>
        </authorList>
    </citation>
    <scope>NUCLEOTIDE SEQUENCE [LARGE SCALE GENOMIC DNA]</scope>
</reference>
<dbReference type="SUPFAM" id="SSF54001">
    <property type="entry name" value="Cysteine proteinases"/>
    <property type="match status" value="1"/>
</dbReference>
<sequence>MVSLKYYDEEAKTKKTSNLIFLLSHSTSLCVSLFSHFSQRPKISHSVYLRSKTRKYRKRKPIKTMSTSSITLLTLLVLLISLSLGVVTSTKSQRNEAEVQKMYEQWIVENGKNYNGLGEKERRFKVFKDNLKRIEEHNSDPNRSYERGLNQFSDLTADEFRANYLGGKMEGTSVSDVAERYRYMEGDILPDEVDWREGGAVVPRVKKQGDCGSCWAFAATAAVEGINQITTGELISLSEQELIDCDRGNGNFGCVGGGAVWAFEFIVRNGGIVTDEVYPYVGNTSAACKAIEMPTTRFVTIDGHEVVPEKDEMSLMKAVAHQPVSVMISAANMSDYTSGVYKGPCSNLWGDHNVLIVGYGTSSEEGDYWLIRNSWGPEWGEGGYLRLQRNFHESTGKCAVAVAPVYPIKSSSSSNLLSPSVFKLLLLFVFKLVSLTLL</sequence>
<dbReference type="OMA" id="EQWLMEN"/>
<dbReference type="GO" id="GO:0008234">
    <property type="term" value="F:cysteine-type peptidase activity"/>
    <property type="evidence" value="ECO:0007669"/>
    <property type="project" value="UniProtKB-KW"/>
</dbReference>
<organism evidence="10 11">
    <name type="scientific">Eutrema salsugineum</name>
    <name type="common">Saltwater cress</name>
    <name type="synonym">Sisymbrium salsugineum</name>
    <dbReference type="NCBI Taxonomy" id="72664"/>
    <lineage>
        <taxon>Eukaryota</taxon>
        <taxon>Viridiplantae</taxon>
        <taxon>Streptophyta</taxon>
        <taxon>Embryophyta</taxon>
        <taxon>Tracheophyta</taxon>
        <taxon>Spermatophyta</taxon>
        <taxon>Magnoliopsida</taxon>
        <taxon>eudicotyledons</taxon>
        <taxon>Gunneridae</taxon>
        <taxon>Pentapetalae</taxon>
        <taxon>rosids</taxon>
        <taxon>malvids</taxon>
        <taxon>Brassicales</taxon>
        <taxon>Brassicaceae</taxon>
        <taxon>Eutremeae</taxon>
        <taxon>Eutrema</taxon>
    </lineage>
</organism>
<dbReference type="InterPro" id="IPR039417">
    <property type="entry name" value="Peptidase_C1A_papain-like"/>
</dbReference>
<dbReference type="PRINTS" id="PR00705">
    <property type="entry name" value="PAPAIN"/>
</dbReference>
<dbReference type="KEGG" id="eus:EUTSA_v10007664mg"/>
<dbReference type="PROSITE" id="PS00640">
    <property type="entry name" value="THIOL_PROTEASE_ASN"/>
    <property type="match status" value="1"/>
</dbReference>
<keyword evidence="5" id="KW-0788">Thiol protease</keyword>
<dbReference type="FunFam" id="3.90.70.10:FF:000067">
    <property type="entry name" value="Senescence-specific cysteine protease"/>
    <property type="match status" value="1"/>
</dbReference>
<dbReference type="InterPro" id="IPR013201">
    <property type="entry name" value="Prot_inhib_I29"/>
</dbReference>
<dbReference type="Gramene" id="ESQ33378">
    <property type="protein sequence ID" value="ESQ33378"/>
    <property type="gene ID" value="EUTSA_v10007664mg"/>
</dbReference>
<dbReference type="Gene3D" id="3.90.70.10">
    <property type="entry name" value="Cysteine proteinases"/>
    <property type="match status" value="1"/>
</dbReference>
<evidence type="ECO:0000256" key="7">
    <source>
        <dbReference type="SAM" id="Phobius"/>
    </source>
</evidence>
<comment type="similarity">
    <text evidence="1">Belongs to the peptidase C1 family.</text>
</comment>
<feature type="domain" description="Peptidase C1A papain C-terminal" evidence="8">
    <location>
        <begin position="189"/>
        <end position="408"/>
    </location>
</feature>
<gene>
    <name evidence="10" type="ORF">EUTSA_v10007664mg</name>
</gene>
<dbReference type="CDD" id="cd02248">
    <property type="entry name" value="Peptidase_C1A"/>
    <property type="match status" value="1"/>
</dbReference>
<evidence type="ECO:0000259" key="8">
    <source>
        <dbReference type="SMART" id="SM00645"/>
    </source>
</evidence>
<keyword evidence="7" id="KW-0812">Transmembrane</keyword>
<dbReference type="AlphaFoldDB" id="V4L0X1"/>
<evidence type="ECO:0000256" key="2">
    <source>
        <dbReference type="ARBA" id="ARBA00022670"/>
    </source>
</evidence>
<name>V4L0X1_EUTSA</name>
<evidence type="ECO:0000313" key="10">
    <source>
        <dbReference type="EMBL" id="ESQ33378.1"/>
    </source>
</evidence>
<evidence type="ECO:0000313" key="11">
    <source>
        <dbReference type="Proteomes" id="UP000030689"/>
    </source>
</evidence>
<keyword evidence="4" id="KW-0378">Hydrolase</keyword>
<dbReference type="Pfam" id="PF00112">
    <property type="entry name" value="Peptidase_C1"/>
    <property type="match status" value="1"/>
</dbReference>
<dbReference type="Proteomes" id="UP000030689">
    <property type="component" value="Unassembled WGS sequence"/>
</dbReference>
<dbReference type="SMART" id="SM00848">
    <property type="entry name" value="Inhibitor_I29"/>
    <property type="match status" value="1"/>
</dbReference>
<dbReference type="MEROPS" id="C01.A18"/>
<dbReference type="SMART" id="SM00645">
    <property type="entry name" value="Pept_C1"/>
    <property type="match status" value="1"/>
</dbReference>
<keyword evidence="2" id="KW-0645">Protease</keyword>
<evidence type="ECO:0000256" key="4">
    <source>
        <dbReference type="ARBA" id="ARBA00022801"/>
    </source>
</evidence>
<dbReference type="InterPro" id="IPR038765">
    <property type="entry name" value="Papain-like_cys_pep_sf"/>
</dbReference>
<evidence type="ECO:0008006" key="12">
    <source>
        <dbReference type="Google" id="ProtNLM"/>
    </source>
</evidence>
<dbReference type="EMBL" id="KI517683">
    <property type="protein sequence ID" value="ESQ33378.1"/>
    <property type="molecule type" value="Genomic_DNA"/>
</dbReference>
<dbReference type="PROSITE" id="PS00139">
    <property type="entry name" value="THIOL_PROTEASE_CYS"/>
    <property type="match status" value="1"/>
</dbReference>
<dbReference type="Pfam" id="PF08246">
    <property type="entry name" value="Inhibitor_I29"/>
    <property type="match status" value="1"/>
</dbReference>
<keyword evidence="11" id="KW-1185">Reference proteome</keyword>
<proteinExistence type="inferred from homology"/>
<dbReference type="GO" id="GO:0006508">
    <property type="term" value="P:proteolysis"/>
    <property type="evidence" value="ECO:0007669"/>
    <property type="project" value="UniProtKB-KW"/>
</dbReference>
<feature type="transmembrane region" description="Helical" evidence="7">
    <location>
        <begin position="64"/>
        <end position="87"/>
    </location>
</feature>
<dbReference type="InterPro" id="IPR013128">
    <property type="entry name" value="Peptidase_C1A"/>
</dbReference>
<dbReference type="InterPro" id="IPR000668">
    <property type="entry name" value="Peptidase_C1A_C"/>
</dbReference>
<evidence type="ECO:0000259" key="9">
    <source>
        <dbReference type="SMART" id="SM00848"/>
    </source>
</evidence>
<evidence type="ECO:0000256" key="1">
    <source>
        <dbReference type="ARBA" id="ARBA00008455"/>
    </source>
</evidence>
<dbReference type="InterPro" id="IPR000169">
    <property type="entry name" value="Pept_cys_AS"/>
</dbReference>
<accession>V4L0X1</accession>
<keyword evidence="6" id="KW-1015">Disulfide bond</keyword>
<keyword evidence="7" id="KW-0472">Membrane</keyword>
<protein>
    <recommendedName>
        <fullName evidence="12">Cysteine protease</fullName>
    </recommendedName>
</protein>
<evidence type="ECO:0000256" key="5">
    <source>
        <dbReference type="ARBA" id="ARBA00022807"/>
    </source>
</evidence>
<dbReference type="InterPro" id="IPR025661">
    <property type="entry name" value="Pept_asp_AS"/>
</dbReference>
<dbReference type="PANTHER" id="PTHR12411">
    <property type="entry name" value="CYSTEINE PROTEASE FAMILY C1-RELATED"/>
    <property type="match status" value="1"/>
</dbReference>
<keyword evidence="7" id="KW-1133">Transmembrane helix</keyword>
<evidence type="ECO:0000256" key="6">
    <source>
        <dbReference type="ARBA" id="ARBA00023157"/>
    </source>
</evidence>
<evidence type="ECO:0000256" key="3">
    <source>
        <dbReference type="ARBA" id="ARBA00022729"/>
    </source>
</evidence>
<feature type="domain" description="Cathepsin propeptide inhibitor" evidence="9">
    <location>
        <begin position="103"/>
        <end position="160"/>
    </location>
</feature>
<dbReference type="eggNOG" id="KOG1543">
    <property type="taxonomic scope" value="Eukaryota"/>
</dbReference>
<keyword evidence="3" id="KW-0732">Signal</keyword>